<dbReference type="GO" id="GO:0003677">
    <property type="term" value="F:DNA binding"/>
    <property type="evidence" value="ECO:0007669"/>
    <property type="project" value="UniProtKB-UniRule"/>
</dbReference>
<keyword evidence="4 8" id="KW-0067">ATP-binding</keyword>
<accession>A0A846U0L5</accession>
<evidence type="ECO:0000256" key="10">
    <source>
        <dbReference type="SAM" id="Coils"/>
    </source>
</evidence>
<evidence type="ECO:0000256" key="8">
    <source>
        <dbReference type="HAMAP-Rule" id="MF_01897"/>
    </source>
</evidence>
<feature type="active site" description="O-(5'-phospho-DNA)-tyrosine intermediate" evidence="8 9">
    <location>
        <position position="130"/>
    </location>
</feature>
<dbReference type="SUPFAM" id="SSF101904">
    <property type="entry name" value="GyrA/ParC C-terminal domain-like"/>
    <property type="match status" value="1"/>
</dbReference>
<dbReference type="RefSeq" id="WP_168105044.1">
    <property type="nucleotide sequence ID" value="NZ_CP051215.1"/>
</dbReference>
<comment type="subunit">
    <text evidence="8">Heterotetramer, composed of two GyrA and two GyrB chains. In the heterotetramer, GyrA contains the active site tyrosine that forms a transient covalent intermediate with DNA, while GyrB binds cofactors and catalyzes ATP hydrolysis.</text>
</comment>
<feature type="coiled-coil region" evidence="10">
    <location>
        <begin position="425"/>
        <end position="485"/>
    </location>
</feature>
<keyword evidence="7 8" id="KW-0413">Isomerase</keyword>
<dbReference type="FunFam" id="3.90.199.10:FF:000001">
    <property type="entry name" value="DNA gyrase subunit A"/>
    <property type="match status" value="1"/>
</dbReference>
<dbReference type="Pfam" id="PF03989">
    <property type="entry name" value="DNA_gyraseA_C"/>
    <property type="match status" value="6"/>
</dbReference>
<dbReference type="InterPro" id="IPR006691">
    <property type="entry name" value="GyrA/parC_rep"/>
</dbReference>
<dbReference type="EC" id="5.6.2.2" evidence="8"/>
<comment type="catalytic activity">
    <reaction evidence="1 8 9">
        <text>ATP-dependent breakage, passage and rejoining of double-stranded DNA.</text>
        <dbReference type="EC" id="5.6.2.2"/>
    </reaction>
</comment>
<dbReference type="Gene3D" id="1.10.268.10">
    <property type="entry name" value="Topoisomerase, domain 3"/>
    <property type="match status" value="1"/>
</dbReference>
<dbReference type="FunFam" id="1.10.268.10:FF:000001">
    <property type="entry name" value="DNA gyrase subunit A"/>
    <property type="match status" value="1"/>
</dbReference>
<protein>
    <recommendedName>
        <fullName evidence="8">DNA gyrase subunit A</fullName>
        <ecNumber evidence="8">5.6.2.2</ecNumber>
    </recommendedName>
</protein>
<evidence type="ECO:0000256" key="6">
    <source>
        <dbReference type="ARBA" id="ARBA00023125"/>
    </source>
</evidence>
<dbReference type="EMBL" id="JAAVVK010000002">
    <property type="protein sequence ID" value="NKE38564.1"/>
    <property type="molecule type" value="Genomic_DNA"/>
</dbReference>
<comment type="subcellular location">
    <subcellularLocation>
        <location evidence="8">Cytoplasm</location>
    </subcellularLocation>
</comment>
<dbReference type="FunFam" id="3.30.1360.40:FF:000002">
    <property type="entry name" value="DNA gyrase subunit A"/>
    <property type="match status" value="1"/>
</dbReference>
<keyword evidence="10" id="KW-0175">Coiled coil</keyword>
<gene>
    <name evidence="8 12" type="primary">gyrA</name>
    <name evidence="12" type="ORF">HER12_02195</name>
</gene>
<dbReference type="CDD" id="cd00187">
    <property type="entry name" value="TOP4c"/>
    <property type="match status" value="1"/>
</dbReference>
<dbReference type="InterPro" id="IPR005743">
    <property type="entry name" value="GyrA"/>
</dbReference>
<dbReference type="InterPro" id="IPR013760">
    <property type="entry name" value="Topo_IIA-like_dom_sf"/>
</dbReference>
<dbReference type="AlphaFoldDB" id="A0A846U0L5"/>
<dbReference type="PANTHER" id="PTHR43493">
    <property type="entry name" value="DNA GYRASE/TOPOISOMERASE SUBUNIT A"/>
    <property type="match status" value="1"/>
</dbReference>
<dbReference type="NCBIfam" id="TIGR01063">
    <property type="entry name" value="gyrA"/>
    <property type="match status" value="1"/>
</dbReference>
<keyword evidence="6 8" id="KW-0238">DNA-binding</keyword>
<comment type="miscellaneous">
    <text evidence="8">Few gyrases are as efficient as E.coli at forming negative supercoils. Not all organisms have 2 type II topoisomerases; in organisms with a single type II topoisomerase this enzyme also has to decatenate newly replicated chromosomes.</text>
</comment>
<evidence type="ECO:0000256" key="4">
    <source>
        <dbReference type="ARBA" id="ARBA00022840"/>
    </source>
</evidence>
<evidence type="ECO:0000256" key="7">
    <source>
        <dbReference type="ARBA" id="ARBA00023235"/>
    </source>
</evidence>
<evidence type="ECO:0000256" key="3">
    <source>
        <dbReference type="ARBA" id="ARBA00022741"/>
    </source>
</evidence>
<dbReference type="GO" id="GO:0006265">
    <property type="term" value="P:DNA topological change"/>
    <property type="evidence" value="ECO:0007669"/>
    <property type="project" value="UniProtKB-UniRule"/>
</dbReference>
<dbReference type="SUPFAM" id="SSF56719">
    <property type="entry name" value="Type II DNA topoisomerase"/>
    <property type="match status" value="1"/>
</dbReference>
<dbReference type="Pfam" id="PF00521">
    <property type="entry name" value="DNA_topoisoIV"/>
    <property type="match status" value="1"/>
</dbReference>
<dbReference type="NCBIfam" id="NF004043">
    <property type="entry name" value="PRK05560.1"/>
    <property type="match status" value="1"/>
</dbReference>
<evidence type="ECO:0000256" key="2">
    <source>
        <dbReference type="ARBA" id="ARBA00008263"/>
    </source>
</evidence>
<dbReference type="SMART" id="SM00434">
    <property type="entry name" value="TOP4c"/>
    <property type="match status" value="1"/>
</dbReference>
<evidence type="ECO:0000256" key="9">
    <source>
        <dbReference type="PROSITE-ProRule" id="PRU01384"/>
    </source>
</evidence>
<dbReference type="GO" id="GO:0005694">
    <property type="term" value="C:chromosome"/>
    <property type="evidence" value="ECO:0007669"/>
    <property type="project" value="InterPro"/>
</dbReference>
<dbReference type="GO" id="GO:0005737">
    <property type="term" value="C:cytoplasm"/>
    <property type="evidence" value="ECO:0007669"/>
    <property type="project" value="UniProtKB-SubCell"/>
</dbReference>
<evidence type="ECO:0000259" key="11">
    <source>
        <dbReference type="PROSITE" id="PS52040"/>
    </source>
</evidence>
<name>A0A846U0L5_9MOLU</name>
<dbReference type="PANTHER" id="PTHR43493:SF5">
    <property type="entry name" value="DNA GYRASE SUBUNIT A, CHLOROPLASTIC_MITOCHONDRIAL"/>
    <property type="match status" value="1"/>
</dbReference>
<organism evidence="12 13">
    <name type="scientific">Spiroplasma platyhelix PALS-1</name>
    <dbReference type="NCBI Taxonomy" id="1276218"/>
    <lineage>
        <taxon>Bacteria</taxon>
        <taxon>Bacillati</taxon>
        <taxon>Mycoplasmatota</taxon>
        <taxon>Mollicutes</taxon>
        <taxon>Entomoplasmatales</taxon>
        <taxon>Spiroplasmataceae</taxon>
        <taxon>Spiroplasma</taxon>
    </lineage>
</organism>
<evidence type="ECO:0000313" key="12">
    <source>
        <dbReference type="EMBL" id="NKE38564.1"/>
    </source>
</evidence>
<reference evidence="12 13" key="1">
    <citation type="submission" date="2020-04" db="EMBL/GenBank/DDBJ databases">
        <title>Complete genome sequence of Spiroplasma platyhelix ATCC 51748, an insect isolate.</title>
        <authorList>
            <person name="Green E.A."/>
            <person name="Klassen J.L."/>
        </authorList>
    </citation>
    <scope>NUCLEOTIDE SEQUENCE [LARGE SCALE GENOMIC DNA]</scope>
    <source>
        <strain evidence="12 13">PALS-1</strain>
    </source>
</reference>
<dbReference type="GO" id="GO:0034335">
    <property type="term" value="F:DNA negative supercoiling activity"/>
    <property type="evidence" value="ECO:0007669"/>
    <property type="project" value="UniProtKB-ARBA"/>
</dbReference>
<keyword evidence="3 8" id="KW-0547">Nucleotide-binding</keyword>
<keyword evidence="5 8" id="KW-0799">Topoisomerase</keyword>
<dbReference type="Proteomes" id="UP000584587">
    <property type="component" value="Unassembled WGS sequence"/>
</dbReference>
<feature type="short sequence motif" description="GyrA-box" evidence="8">
    <location>
        <begin position="535"/>
        <end position="541"/>
    </location>
</feature>
<evidence type="ECO:0000313" key="13">
    <source>
        <dbReference type="Proteomes" id="UP000584587"/>
    </source>
</evidence>
<feature type="domain" description="Topo IIA-type catalytic" evidence="11">
    <location>
        <begin position="42"/>
        <end position="506"/>
    </location>
</feature>
<dbReference type="Gene3D" id="3.30.1360.40">
    <property type="match status" value="1"/>
</dbReference>
<dbReference type="InterPro" id="IPR050220">
    <property type="entry name" value="Type_II_DNA_Topoisomerases"/>
</dbReference>
<dbReference type="GO" id="GO:0005524">
    <property type="term" value="F:ATP binding"/>
    <property type="evidence" value="ECO:0007669"/>
    <property type="project" value="UniProtKB-UniRule"/>
</dbReference>
<comment type="similarity">
    <text evidence="2 8">Belongs to the type II topoisomerase GyrA/ParC subunit family.</text>
</comment>
<dbReference type="Gene3D" id="2.120.10.90">
    <property type="entry name" value="DNA gyrase/topoisomerase IV, subunit A, C-terminal"/>
    <property type="match status" value="1"/>
</dbReference>
<dbReference type="PROSITE" id="PS52040">
    <property type="entry name" value="TOPO_IIA"/>
    <property type="match status" value="1"/>
</dbReference>
<comment type="caution">
    <text evidence="12">The sequence shown here is derived from an EMBL/GenBank/DDBJ whole genome shotgun (WGS) entry which is preliminary data.</text>
</comment>
<evidence type="ECO:0000256" key="1">
    <source>
        <dbReference type="ARBA" id="ARBA00000185"/>
    </source>
</evidence>
<sequence>MKENLKDEQESLEFYDSTANISDQVRKDYLWYAVSVITARALPDARDGLKPVHRRILYSMFNLGITHDKPYKKSARIVGEVIGKYHPHGDTAVYESMVRMAQPFSYRYPLVDGHGNFGSIDGDGPAAMRYTESRISKIASELVKDLDKETVQFIPNFDATEKEPMVLPSYFPNLLANGTLGIAVAMATSIPPHNLNEVIDAVVHVAHNRDCDVMDLLDIIKGPDFPTGATILGTNNLRKGYATGRAVIKVRSKTSFEKLSNGKHAIIIEEIPYQVNKTSLINNIVEAVKDKRVEFITDLRDESDYQGIRIVLELKDEHYKDVVLNQLYKFTSVQSSFIINLTALDKSVPRTMNLKELIVAYLDHQIVMITNKAKFELKRAEKQFHIISGLVTALENIDAVIALIKKSDNSSEAVTKLHEKYDLSLEQAKAILEMKLQRLTGLEKAKLTKELAELEKEIAKLKSLLANEDEKINTLIKRLTEIKEKYGDERKTEIIENFDDEEVDDEAWIKEDTVVVMLSKNNYIKSLPLDAYRTQNRGGVGVKASNSINEEDDIDKLIVASTHSDILFFTSKGKVYRIRAHKIPMFRSKTAKGIPVINLIDIEKNEKIKTVINISDYNSNENLVFITKKGIIKRSSLEHFSSIRTNGKKAIKIKPGDELVEVIKTNGDNELIIAAANGKAIRINEQKIRLLSREATGVKGMDVKGSYVIGICSNQDADLVFSISEKGFGKISAFEDYRLLNRGSKGVITMKTNDKTGKLVTIKTLNNTYNSKEILMITLKGVVIRFSLKDIRITGRNTRGVKLIRLKNEDDSIGAVEILNPIELHGVDSAI</sequence>
<dbReference type="GO" id="GO:0006261">
    <property type="term" value="P:DNA-templated DNA replication"/>
    <property type="evidence" value="ECO:0007669"/>
    <property type="project" value="UniProtKB-UniRule"/>
</dbReference>
<keyword evidence="8" id="KW-0963">Cytoplasm</keyword>
<dbReference type="InterPro" id="IPR013757">
    <property type="entry name" value="Topo_IIA_A_a_sf"/>
</dbReference>
<dbReference type="InterPro" id="IPR002205">
    <property type="entry name" value="Topo_IIA_dom_A"/>
</dbReference>
<dbReference type="GO" id="GO:0009330">
    <property type="term" value="C:DNA topoisomerase type II (double strand cut, ATP-hydrolyzing) complex"/>
    <property type="evidence" value="ECO:0007669"/>
    <property type="project" value="TreeGrafter"/>
</dbReference>
<evidence type="ECO:0000256" key="5">
    <source>
        <dbReference type="ARBA" id="ARBA00023029"/>
    </source>
</evidence>
<dbReference type="Gene3D" id="3.90.199.10">
    <property type="entry name" value="Topoisomerase II, domain 5"/>
    <property type="match status" value="1"/>
</dbReference>
<dbReference type="InterPro" id="IPR035516">
    <property type="entry name" value="Gyrase/topoIV_suA_C"/>
</dbReference>
<dbReference type="HAMAP" id="MF_01897">
    <property type="entry name" value="GyrA"/>
    <property type="match status" value="1"/>
</dbReference>
<keyword evidence="13" id="KW-1185">Reference proteome</keyword>
<comment type="function">
    <text evidence="8">A type II topoisomerase that negatively supercoils closed circular double-stranded (ds) DNA in an ATP-dependent manner to modulate DNA topology and maintain chromosomes in an underwound state. Negative supercoiling favors strand separation, and DNA replication, transcription, recombination and repair, all of which involve strand separation. Also able to catalyze the interconversion of other topological isomers of dsDNA rings, including catenanes and knotted rings. Type II topoisomerases break and join 2 DNA strands simultaneously in an ATP-dependent manner.</text>
</comment>
<proteinExistence type="inferred from homology"/>
<dbReference type="NCBIfam" id="NF004044">
    <property type="entry name" value="PRK05561.1"/>
    <property type="match status" value="1"/>
</dbReference>
<dbReference type="InterPro" id="IPR013758">
    <property type="entry name" value="Topo_IIA_A/C_ab"/>
</dbReference>